<feature type="compositionally biased region" description="Polar residues" evidence="2">
    <location>
        <begin position="618"/>
        <end position="632"/>
    </location>
</feature>
<feature type="region of interest" description="Disordered" evidence="2">
    <location>
        <begin position="119"/>
        <end position="167"/>
    </location>
</feature>
<feature type="compositionally biased region" description="Low complexity" evidence="2">
    <location>
        <begin position="637"/>
        <end position="649"/>
    </location>
</feature>
<evidence type="ECO:0000256" key="2">
    <source>
        <dbReference type="SAM" id="MobiDB-lite"/>
    </source>
</evidence>
<feature type="region of interest" description="Disordered" evidence="2">
    <location>
        <begin position="328"/>
        <end position="410"/>
    </location>
</feature>
<feature type="compositionally biased region" description="Low complexity" evidence="2">
    <location>
        <begin position="392"/>
        <end position="404"/>
    </location>
</feature>
<evidence type="ECO:0000256" key="1">
    <source>
        <dbReference type="SAM" id="Coils"/>
    </source>
</evidence>
<feature type="compositionally biased region" description="Polar residues" evidence="2">
    <location>
        <begin position="694"/>
        <end position="703"/>
    </location>
</feature>
<feature type="compositionally biased region" description="Acidic residues" evidence="2">
    <location>
        <begin position="140"/>
        <end position="152"/>
    </location>
</feature>
<dbReference type="InterPro" id="IPR040095">
    <property type="entry name" value="KRBA1"/>
</dbReference>
<feature type="region of interest" description="Disordered" evidence="2">
    <location>
        <begin position="440"/>
        <end position="466"/>
    </location>
</feature>
<comment type="caution">
    <text evidence="3">The sequence shown here is derived from an EMBL/GenBank/DDBJ whole genome shotgun (WGS) entry which is preliminary data.</text>
</comment>
<dbReference type="Gene3D" id="3.30.70.1820">
    <property type="entry name" value="L1 transposable element, RRM domain"/>
    <property type="match status" value="1"/>
</dbReference>
<feature type="compositionally biased region" description="Basic and acidic residues" evidence="2">
    <location>
        <begin position="720"/>
        <end position="729"/>
    </location>
</feature>
<name>A0A9Q1AZN1_9SAUR</name>
<protein>
    <submittedName>
        <fullName evidence="3">Uncharacterized protein</fullName>
    </submittedName>
</protein>
<evidence type="ECO:0000313" key="4">
    <source>
        <dbReference type="Proteomes" id="UP001142489"/>
    </source>
</evidence>
<dbReference type="Proteomes" id="UP001142489">
    <property type="component" value="Unassembled WGS sequence"/>
</dbReference>
<feature type="coiled-coil region" evidence="1">
    <location>
        <begin position="921"/>
        <end position="955"/>
    </location>
</feature>
<feature type="compositionally biased region" description="Basic and acidic residues" evidence="2">
    <location>
        <begin position="293"/>
        <end position="302"/>
    </location>
</feature>
<feature type="compositionally biased region" description="Low complexity" evidence="2">
    <location>
        <begin position="586"/>
        <end position="605"/>
    </location>
</feature>
<keyword evidence="1" id="KW-0175">Coiled coil</keyword>
<feature type="region of interest" description="Disordered" evidence="2">
    <location>
        <begin position="1"/>
        <end position="89"/>
    </location>
</feature>
<dbReference type="PANTHER" id="PTHR22740:SF3">
    <property type="entry name" value="PROTEIN KRBA1"/>
    <property type="match status" value="1"/>
</dbReference>
<feature type="compositionally biased region" description="Low complexity" evidence="2">
    <location>
        <begin position="545"/>
        <end position="556"/>
    </location>
</feature>
<dbReference type="PANTHER" id="PTHR22740">
    <property type="entry name" value="PROTEIN KRBA1"/>
    <property type="match status" value="1"/>
</dbReference>
<accession>A0A9Q1AZN1</accession>
<reference evidence="3" key="1">
    <citation type="journal article" date="2023" name="DNA Res.">
        <title>Chromosome-level genome assembly of Phrynocephalus forsythii using third-generation DNA sequencing and Hi-C analysis.</title>
        <authorList>
            <person name="Qi Y."/>
            <person name="Zhao W."/>
            <person name="Zhao Y."/>
            <person name="Niu C."/>
            <person name="Cao S."/>
            <person name="Zhang Y."/>
        </authorList>
    </citation>
    <scope>NUCLEOTIDE SEQUENCE</scope>
    <source>
        <tissue evidence="3">Muscle</tissue>
    </source>
</reference>
<evidence type="ECO:0000313" key="3">
    <source>
        <dbReference type="EMBL" id="KAJ7322429.1"/>
    </source>
</evidence>
<feature type="region of interest" description="Disordered" evidence="2">
    <location>
        <begin position="685"/>
        <end position="907"/>
    </location>
</feature>
<dbReference type="Pfam" id="PF15287">
    <property type="entry name" value="KRBA1"/>
    <property type="match status" value="7"/>
</dbReference>
<feature type="region of interest" description="Disordered" evidence="2">
    <location>
        <begin position="201"/>
        <end position="313"/>
    </location>
</feature>
<dbReference type="SMART" id="SM01258">
    <property type="entry name" value="KRBA1"/>
    <property type="match status" value="7"/>
</dbReference>
<keyword evidence="4" id="KW-1185">Reference proteome</keyword>
<feature type="compositionally biased region" description="Polar residues" evidence="2">
    <location>
        <begin position="506"/>
        <end position="518"/>
    </location>
</feature>
<organism evidence="3 4">
    <name type="scientific">Phrynocephalus forsythii</name>
    <dbReference type="NCBI Taxonomy" id="171643"/>
    <lineage>
        <taxon>Eukaryota</taxon>
        <taxon>Metazoa</taxon>
        <taxon>Chordata</taxon>
        <taxon>Craniata</taxon>
        <taxon>Vertebrata</taxon>
        <taxon>Euteleostomi</taxon>
        <taxon>Lepidosauria</taxon>
        <taxon>Squamata</taxon>
        <taxon>Bifurcata</taxon>
        <taxon>Unidentata</taxon>
        <taxon>Episquamata</taxon>
        <taxon>Toxicofera</taxon>
        <taxon>Iguania</taxon>
        <taxon>Acrodonta</taxon>
        <taxon>Agamidae</taxon>
        <taxon>Agaminae</taxon>
        <taxon>Phrynocephalus</taxon>
    </lineage>
</organism>
<feature type="region of interest" description="Disordered" evidence="2">
    <location>
        <begin position="1123"/>
        <end position="1169"/>
    </location>
</feature>
<dbReference type="EMBL" id="JAPFRF010000009">
    <property type="protein sequence ID" value="KAJ7322429.1"/>
    <property type="molecule type" value="Genomic_DNA"/>
</dbReference>
<proteinExistence type="predicted"/>
<feature type="region of interest" description="Disordered" evidence="2">
    <location>
        <begin position="506"/>
        <end position="666"/>
    </location>
</feature>
<sequence length="1169" mass="124401">MGGWPETQVPGRRRVGSGSLPVRVKIEASEEELCGHRPGSTGKEGPGPPVAQAANTEGGGTAMAPPRKDGRLPAAVKTERMSCSPPLWHPDGPRNALACLGATDQQRLPDEAAVLGVRIKREPEAKEEELPLRGLKGSSEEGEEEEEEDEEGSLPCSLPHRGSSCSSVESRVELGLWVPYSEEWSPATSPLHGLLNCLKEIPTPKQPRASKTGPERRGGGGGEMRKGGRNRRLELHREWAVPEKMGALSSQSHTLPVPNTCGPAREDLPSRGTRERPDPQLLPWPAGPASSNRGRDAAELQKSRPQVTRGGTPLESLVRCLKGLPLNAPSHPCSPAVSSSLGSSPERLLSGTPKRGRRARKGDGLGRESSTPLQGLEKCLQELPLGSPIQTPSPVVSSSFGSSPDRCHRWTPEAGRWARKEQGGGSGSTPLQGLERCLKEVPLGSPGHPPLSPALRASFGSFPDGRHRWTPEAGRWARNEGGAVSSGIPPLQGLENCLKEIALSRNPLSHSASSSCTQRLREGEGRLQGPQARGGPAGSPLQRLPVVGPSGSTGSGARAESSPLRRLMTCLEGVPIQRPSYLDTPSASSSSSSPSSSSSSSSSCSETEREQEGPRSGACSNCSQEDAWSTPRSQEDAPAAAAATTPACAQSCSDTSAQAPLGRTSERDAKWSCLEGRVQCSHAEAKQKLATRNRCPQSVTHSLGETPAGPLKAGSTRTDSAPKEWDAHRGTSSVEGGGTSESSPLRGLLRCLKEITARGPSPGSLSAGRSPAAEGRCQQARKEEAATRASGEGPAPTSPADGVQGSSPEGNRCLPLSNGSPPTPTSCARRPSEPQAQRSGVKRSFPTARNEDGPPSGTRPCSTGSQGKEDPGTPSKKKCPSPGLPSPRHSCGSGKSLESKAEQGDVGPVLSRKLDRLSADMSAICRDVAQLQSHLDRLEQEARGWGLELATLRMENRSLSEYVRRMEGRCRSLENRSRRNNLRMLGLPEGAEGSDPLSFLQRTLPEMLALPAESRPLEVESARRVHGGVAWDPNGRPRPLVFRLLRFADKAAILQAAQARHLSYAGTQVTILPDFCSSLSQRRRFPVRAFRRTRWLADLCFGPRHASFCRPWVQGWREPALATSRPLADEREGRAPKGPEDRNWDADPSAGSGHCRGCLSPGSCEQHNP</sequence>
<feature type="compositionally biased region" description="Low complexity" evidence="2">
    <location>
        <begin position="333"/>
        <end position="345"/>
    </location>
</feature>
<dbReference type="InterPro" id="IPR029317">
    <property type="entry name" value="KRBA1_rpt"/>
</dbReference>
<feature type="compositionally biased region" description="Basic and acidic residues" evidence="2">
    <location>
        <begin position="1127"/>
        <end position="1145"/>
    </location>
</feature>
<feature type="compositionally biased region" description="Basic and acidic residues" evidence="2">
    <location>
        <begin position="213"/>
        <end position="241"/>
    </location>
</feature>
<feature type="compositionally biased region" description="Basic and acidic residues" evidence="2">
    <location>
        <begin position="119"/>
        <end position="131"/>
    </location>
</feature>
<dbReference type="AlphaFoldDB" id="A0A9Q1AZN1"/>
<feature type="compositionally biased region" description="Basic and acidic residues" evidence="2">
    <location>
        <begin position="264"/>
        <end position="278"/>
    </location>
</feature>
<gene>
    <name evidence="3" type="ORF">JRQ81_018716</name>
</gene>
<dbReference type="OrthoDB" id="9909646at2759"/>